<feature type="domain" description="SCP2" evidence="2">
    <location>
        <begin position="37"/>
        <end position="131"/>
    </location>
</feature>
<dbReference type="InterPro" id="IPR003033">
    <property type="entry name" value="SCP2_sterol-bd_dom"/>
</dbReference>
<dbReference type="GO" id="GO:0006744">
    <property type="term" value="P:ubiquinone biosynthetic process"/>
    <property type="evidence" value="ECO:0007669"/>
    <property type="project" value="UniProtKB-UniRule"/>
</dbReference>
<comment type="function">
    <text evidence="1">Required for O(2)-independent ubiquinone (coenzyme Q) biosynthesis. Likely functions as an accessory factor.</text>
</comment>
<reference evidence="3 4" key="1">
    <citation type="submission" date="2019-04" db="EMBL/GenBank/DDBJ databases">
        <title>Crypto-aerobic microbial life in anoxic (sulfidic) marine sediments.</title>
        <authorList>
            <person name="Bhattacharya S."/>
            <person name="Roy C."/>
            <person name="Mondal N."/>
            <person name="Sarkar J."/>
            <person name="Mandal S."/>
            <person name="Rameez M.J."/>
            <person name="Ghosh W."/>
        </authorList>
    </citation>
    <scope>NUCLEOTIDE SEQUENCE [LARGE SCALE GENOMIC DNA]</scope>
    <source>
        <strain evidence="3 4">SBBB</strain>
    </source>
</reference>
<dbReference type="UniPathway" id="UPA00232"/>
<evidence type="ECO:0000259" key="2">
    <source>
        <dbReference type="Pfam" id="PF02036"/>
    </source>
</evidence>
<dbReference type="InterPro" id="IPR016830">
    <property type="entry name" value="UbiT"/>
</dbReference>
<dbReference type="Pfam" id="PF02036">
    <property type="entry name" value="SCP2"/>
    <property type="match status" value="1"/>
</dbReference>
<dbReference type="PIRSF" id="PIRSF025550">
    <property type="entry name" value="UCP025550_lpd_carrier"/>
    <property type="match status" value="1"/>
</dbReference>
<dbReference type="SUPFAM" id="SSF55718">
    <property type="entry name" value="SCP-like"/>
    <property type="match status" value="1"/>
</dbReference>
<dbReference type="EMBL" id="SWAV01000004">
    <property type="protein sequence ID" value="TKA90858.1"/>
    <property type="molecule type" value="Genomic_DNA"/>
</dbReference>
<sequence length="173" mass="19480">MLNAAQLLLRAGEPVLPLSRHVPFFMQRLVIEKAMARLFSQPLAEGEFDVLQGRWMRIEVTDLGLAWSLTRAGKGLRLAQHSPVDVYIRGNWKEFLLLASRQEDPDTLFFRRRLIIEGDTDLGLAIKNLVDSLDSDLMPPRLWQLIGWLGAAAKAEQDGIHTAARRAQEPGIS</sequence>
<dbReference type="HAMAP" id="MF_02231">
    <property type="entry name" value="UbiT"/>
    <property type="match status" value="1"/>
</dbReference>
<comment type="similarity">
    <text evidence="1">Belongs to the UbiT family.</text>
</comment>
<protein>
    <recommendedName>
        <fullName evidence="1">Ubiquinone biosynthesis accessory factor UbiT</fullName>
    </recommendedName>
</protein>
<name>A0A4U0YI84_9GAMM</name>
<evidence type="ECO:0000313" key="4">
    <source>
        <dbReference type="Proteomes" id="UP000305198"/>
    </source>
</evidence>
<gene>
    <name evidence="1" type="primary">ubiT</name>
    <name evidence="3" type="ORF">FA869_12450</name>
</gene>
<comment type="pathway">
    <text evidence="1">Cofactor biosynthesis; ubiquinone biosynthesis.</text>
</comment>
<accession>A0A4U0YI84</accession>
<dbReference type="RefSeq" id="WP_136869685.1">
    <property type="nucleotide sequence ID" value="NZ_SWAV01000004.1"/>
</dbReference>
<comment type="caution">
    <text evidence="3">The sequence shown here is derived from an EMBL/GenBank/DDBJ whole genome shotgun (WGS) entry which is preliminary data.</text>
</comment>
<dbReference type="Proteomes" id="UP000305198">
    <property type="component" value="Unassembled WGS sequence"/>
</dbReference>
<evidence type="ECO:0000256" key="1">
    <source>
        <dbReference type="HAMAP-Rule" id="MF_02231"/>
    </source>
</evidence>
<keyword evidence="1" id="KW-0831">Ubiquinone biosynthesis</keyword>
<evidence type="ECO:0000313" key="3">
    <source>
        <dbReference type="EMBL" id="TKA90858.1"/>
    </source>
</evidence>
<dbReference type="InterPro" id="IPR036527">
    <property type="entry name" value="SCP2_sterol-bd_dom_sf"/>
</dbReference>
<dbReference type="AlphaFoldDB" id="A0A4U0YI84"/>
<proteinExistence type="inferred from homology"/>
<organism evidence="3 4">
    <name type="scientific">Halopseudomonas bauzanensis</name>
    <dbReference type="NCBI Taxonomy" id="653930"/>
    <lineage>
        <taxon>Bacteria</taxon>
        <taxon>Pseudomonadati</taxon>
        <taxon>Pseudomonadota</taxon>
        <taxon>Gammaproteobacteria</taxon>
        <taxon>Pseudomonadales</taxon>
        <taxon>Pseudomonadaceae</taxon>
        <taxon>Halopseudomonas</taxon>
    </lineage>
</organism>